<keyword evidence="5" id="KW-1185">Reference proteome</keyword>
<evidence type="ECO:0000256" key="1">
    <source>
        <dbReference type="ARBA" id="ARBA00023180"/>
    </source>
</evidence>
<sequence>MRLSGISSLMLAARGAYEAAVSQRPTLAVRGEVTTMTPSSQDPTLTSMAGRLPLLLLFLLFLPCGFAQNLAPPDVSPFDPLTRPECTRKEHPKVSIQALSPWISSFSHLGVRDFSQLTLDLTRNELIVGARNFLFRLNLSNMSLIQVK</sequence>
<dbReference type="InterPro" id="IPR015943">
    <property type="entry name" value="WD40/YVTN_repeat-like_dom_sf"/>
</dbReference>
<dbReference type="Proteomes" id="UP000324091">
    <property type="component" value="Chromosome 1"/>
</dbReference>
<reference evidence="4 5" key="1">
    <citation type="submission" date="2019-04" db="EMBL/GenBank/DDBJ databases">
        <title>Chromosome genome assembly for Takifugu flavidus.</title>
        <authorList>
            <person name="Xiao S."/>
        </authorList>
    </citation>
    <scope>NUCLEOTIDE SEQUENCE [LARGE SCALE GENOMIC DNA]</scope>
    <source>
        <strain evidence="4">HTHZ2018</strain>
        <tissue evidence="4">Muscle</tissue>
    </source>
</reference>
<evidence type="ECO:0000256" key="2">
    <source>
        <dbReference type="PROSITE-ProRule" id="PRU00352"/>
    </source>
</evidence>
<dbReference type="AlphaFoldDB" id="A0A5C6PKW5"/>
<dbReference type="PROSITE" id="PS51004">
    <property type="entry name" value="SEMA"/>
    <property type="match status" value="1"/>
</dbReference>
<dbReference type="Gene3D" id="2.130.10.10">
    <property type="entry name" value="YVTN repeat-like/Quinoprotein amine dehydrogenase"/>
    <property type="match status" value="1"/>
</dbReference>
<comment type="caution">
    <text evidence="4">The sequence shown here is derived from an EMBL/GenBank/DDBJ whole genome shotgun (WGS) entry which is preliminary data.</text>
</comment>
<dbReference type="GO" id="GO:0007399">
    <property type="term" value="P:nervous system development"/>
    <property type="evidence" value="ECO:0007669"/>
    <property type="project" value="UniProtKB-ARBA"/>
</dbReference>
<keyword evidence="1" id="KW-0325">Glycoprotein</keyword>
<evidence type="ECO:0000313" key="4">
    <source>
        <dbReference type="EMBL" id="TWW80374.1"/>
    </source>
</evidence>
<evidence type="ECO:0000313" key="5">
    <source>
        <dbReference type="Proteomes" id="UP000324091"/>
    </source>
</evidence>
<dbReference type="InterPro" id="IPR001627">
    <property type="entry name" value="Semap_dom"/>
</dbReference>
<organism evidence="4 5">
    <name type="scientific">Takifugu flavidus</name>
    <name type="common">sansaifugu</name>
    <dbReference type="NCBI Taxonomy" id="433684"/>
    <lineage>
        <taxon>Eukaryota</taxon>
        <taxon>Metazoa</taxon>
        <taxon>Chordata</taxon>
        <taxon>Craniata</taxon>
        <taxon>Vertebrata</taxon>
        <taxon>Euteleostomi</taxon>
        <taxon>Actinopterygii</taxon>
        <taxon>Neopterygii</taxon>
        <taxon>Teleostei</taxon>
        <taxon>Neoteleostei</taxon>
        <taxon>Acanthomorphata</taxon>
        <taxon>Eupercaria</taxon>
        <taxon>Tetraodontiformes</taxon>
        <taxon>Tetradontoidea</taxon>
        <taxon>Tetraodontidae</taxon>
        <taxon>Takifugu</taxon>
    </lineage>
</organism>
<dbReference type="SUPFAM" id="SSF101912">
    <property type="entry name" value="Sema domain"/>
    <property type="match status" value="1"/>
</dbReference>
<evidence type="ECO:0000259" key="3">
    <source>
        <dbReference type="PROSITE" id="PS51004"/>
    </source>
</evidence>
<proteinExistence type="predicted"/>
<gene>
    <name evidence="4" type="ORF">D4764_01G0001890</name>
</gene>
<dbReference type="EMBL" id="RHFK02000001">
    <property type="protein sequence ID" value="TWW80374.1"/>
    <property type="molecule type" value="Genomic_DNA"/>
</dbReference>
<dbReference type="InterPro" id="IPR036352">
    <property type="entry name" value="Semap_dom_sf"/>
</dbReference>
<feature type="domain" description="Sema" evidence="3">
    <location>
        <begin position="91"/>
        <end position="148"/>
    </location>
</feature>
<comment type="caution">
    <text evidence="2">Lacks conserved residue(s) required for the propagation of feature annotation.</text>
</comment>
<protein>
    <submittedName>
        <fullName evidence="4">Semaphorin-5B Semaphorin-G</fullName>
    </submittedName>
</protein>
<name>A0A5C6PKW5_9TELE</name>
<accession>A0A5C6PKW5</accession>